<dbReference type="PROSITE" id="PS01251">
    <property type="entry name" value="PCNA_1"/>
    <property type="match status" value="1"/>
</dbReference>
<gene>
    <name evidence="4" type="primary">pcn</name>
    <name evidence="10" type="ORF">CPM_0408</name>
    <name evidence="9" type="ORF">CSP5_0436</name>
</gene>
<dbReference type="GO" id="GO:0030337">
    <property type="term" value="F:DNA polymerase processivity factor activity"/>
    <property type="evidence" value="ECO:0007669"/>
    <property type="project" value="UniProtKB-UniRule"/>
</dbReference>
<evidence type="ECO:0000256" key="5">
    <source>
        <dbReference type="RuleBase" id="RU003671"/>
    </source>
</evidence>
<sequence>MKLKSSVSNLKEVTDILSSITNEAKLEFDNDGLKVRAIDSARIAMVDLFVPKESFSAYDLEEKVEVSVELDKIRNVLRLASQSDDLLLSISGTKMKFSLGNLTKTISTLDTFVNSPKLPSVDPKNYVVIRKADLDRGLRAATDVRDSIKFTIEDKRFEATSKSDSEEVDLIIDNDNLIEVKAQEKASSSYPLDYLSKIIKAVSFADTLKIAFNNDYPLVMEFNFSGKDGIKTAKFLLAPRIE</sequence>
<dbReference type="Proteomes" id="UP000195607">
    <property type="component" value="Chromosome I"/>
</dbReference>
<protein>
    <recommendedName>
        <fullName evidence="4">DNA polymerase sliding clamp</fullName>
    </recommendedName>
    <alternativeName>
        <fullName evidence="4">Proliferating cell nuclear antigen homolog</fullName>
        <shortName evidence="4">PCNA</shortName>
    </alternativeName>
</protein>
<dbReference type="STRING" id="1673428.CPM_0408"/>
<evidence type="ECO:0000313" key="10">
    <source>
        <dbReference type="EMBL" id="SJK84292.1"/>
    </source>
</evidence>
<dbReference type="InterPro" id="IPR022659">
    <property type="entry name" value="Pr_cel_nuc_antig_CS"/>
</dbReference>
<evidence type="ECO:0000256" key="4">
    <source>
        <dbReference type="HAMAP-Rule" id="MF_00317"/>
    </source>
</evidence>
<dbReference type="InterPro" id="IPR000730">
    <property type="entry name" value="Pr_cel_nuc_antig"/>
</dbReference>
<comment type="function">
    <text evidence="4">Sliding clamp subunit that acts as a moving platform for DNA processing. Responsible for tethering the catalytic subunit of DNA polymerase and other proteins to DNA during high-speed replication.</text>
</comment>
<keyword evidence="11" id="KW-1185">Reference proteome</keyword>
<evidence type="ECO:0000256" key="6">
    <source>
        <dbReference type="RuleBase" id="RU003673"/>
    </source>
</evidence>
<accession>A0A1N5T2P0</accession>
<dbReference type="InterPro" id="IPR022648">
    <property type="entry name" value="Pr_cel_nuc_antig_N"/>
</dbReference>
<dbReference type="EMBL" id="LT719092">
    <property type="protein sequence ID" value="SJK84292.1"/>
    <property type="molecule type" value="Genomic_DNA"/>
</dbReference>
<dbReference type="HAMAP" id="MF_00317">
    <property type="entry name" value="DNApol_clamp_arch"/>
    <property type="match status" value="1"/>
</dbReference>
<organism evidence="9 12">
    <name type="scientific">Cuniculiplasma divulgatum</name>
    <dbReference type="NCBI Taxonomy" id="1673428"/>
    <lineage>
        <taxon>Archaea</taxon>
        <taxon>Methanobacteriati</taxon>
        <taxon>Thermoplasmatota</taxon>
        <taxon>Thermoplasmata</taxon>
        <taxon>Thermoplasmatales</taxon>
        <taxon>Cuniculiplasmataceae</taxon>
        <taxon>Cuniculiplasma</taxon>
    </lineage>
</organism>
<dbReference type="PANTHER" id="PTHR11352">
    <property type="entry name" value="PROLIFERATING CELL NUCLEAR ANTIGEN"/>
    <property type="match status" value="1"/>
</dbReference>
<dbReference type="GO" id="GO:0006275">
    <property type="term" value="P:regulation of DNA replication"/>
    <property type="evidence" value="ECO:0007669"/>
    <property type="project" value="UniProtKB-UniRule"/>
</dbReference>
<evidence type="ECO:0000256" key="3">
    <source>
        <dbReference type="ARBA" id="ARBA00023125"/>
    </source>
</evidence>
<evidence type="ECO:0000259" key="7">
    <source>
        <dbReference type="Pfam" id="PF00705"/>
    </source>
</evidence>
<dbReference type="CDD" id="cd00577">
    <property type="entry name" value="PCNA"/>
    <property type="match status" value="1"/>
</dbReference>
<reference evidence="10" key="3">
    <citation type="submission" date="2016-06" db="EMBL/GenBank/DDBJ databases">
        <authorList>
            <person name="Olsen C.W."/>
            <person name="Carey S."/>
            <person name="Hinshaw L."/>
            <person name="Karasin A.I."/>
        </authorList>
    </citation>
    <scope>NUCLEOTIDE SEQUENCE [LARGE SCALE GENOMIC DNA]</scope>
    <source>
        <strain evidence="10">PM4</strain>
    </source>
</reference>
<keyword evidence="2 4" id="KW-0235">DNA replication</keyword>
<comment type="subunit">
    <text evidence="4">Homotrimer. The subunits circularize to form a toroid; DNA passes through its center. Replication factor C (RFC) is required to load the toroid on the DNA.</text>
</comment>
<dbReference type="Pfam" id="PF02747">
    <property type="entry name" value="PCNA_C"/>
    <property type="match status" value="1"/>
</dbReference>
<dbReference type="RefSeq" id="WP_021789098.1">
    <property type="nucleotide sequence ID" value="NZ_LT671858.1"/>
</dbReference>
<dbReference type="EMBL" id="LT671858">
    <property type="protein sequence ID" value="SIM42387.1"/>
    <property type="molecule type" value="Genomic_DNA"/>
</dbReference>
<evidence type="ECO:0000313" key="11">
    <source>
        <dbReference type="Proteomes" id="UP000187822"/>
    </source>
</evidence>
<dbReference type="Gene3D" id="3.70.10.10">
    <property type="match status" value="1"/>
</dbReference>
<dbReference type="InterPro" id="IPR022649">
    <property type="entry name" value="Pr_cel_nuc_antig_C"/>
</dbReference>
<keyword evidence="3 4" id="KW-0238">DNA-binding</keyword>
<dbReference type="InterPro" id="IPR046938">
    <property type="entry name" value="DNA_clamp_sf"/>
</dbReference>
<dbReference type="AlphaFoldDB" id="A0A1N5T2P0"/>
<proteinExistence type="inferred from homology"/>
<dbReference type="PRINTS" id="PR00339">
    <property type="entry name" value="PCNACYCLIN"/>
</dbReference>
<reference evidence="11" key="2">
    <citation type="submission" date="2016-06" db="EMBL/GenBank/DDBJ databases">
        <authorList>
            <person name="Toshchakov V.S."/>
        </authorList>
    </citation>
    <scope>NUCLEOTIDE SEQUENCE [LARGE SCALE GENOMIC DNA]</scope>
    <source>
        <strain>PM4 (JCM 30641</strain>
        <strain evidence="11">\VKM B-2940)</strain>
    </source>
</reference>
<name>A0A1N5T2P0_9ARCH</name>
<dbReference type="GO" id="GO:0003677">
    <property type="term" value="F:DNA binding"/>
    <property type="evidence" value="ECO:0007669"/>
    <property type="project" value="UniProtKB-UniRule"/>
</dbReference>
<comment type="function">
    <text evidence="6">Sliding clamp subunit. Responsible for tethering the catalytic subunit of DNA polymerase to DNA during high-speed replication.</text>
</comment>
<feature type="domain" description="Proliferating cell nuclear antigen PCNA N-terminal" evidence="7">
    <location>
        <begin position="8"/>
        <end position="91"/>
    </location>
</feature>
<evidence type="ECO:0000259" key="8">
    <source>
        <dbReference type="Pfam" id="PF02747"/>
    </source>
</evidence>
<dbReference type="GeneID" id="41587738"/>
<dbReference type="SUPFAM" id="SSF55979">
    <property type="entry name" value="DNA clamp"/>
    <property type="match status" value="2"/>
</dbReference>
<feature type="domain" description="Proliferating cell nuclear antigen PCNA C-terminal" evidence="8">
    <location>
        <begin position="167"/>
        <end position="238"/>
    </location>
</feature>
<evidence type="ECO:0000313" key="12">
    <source>
        <dbReference type="Proteomes" id="UP000195607"/>
    </source>
</evidence>
<dbReference type="GO" id="GO:0006272">
    <property type="term" value="P:leading strand elongation"/>
    <property type="evidence" value="ECO:0007669"/>
    <property type="project" value="TreeGrafter"/>
</dbReference>
<reference evidence="9 12" key="1">
    <citation type="submission" date="2016-04" db="EMBL/GenBank/DDBJ databases">
        <authorList>
            <person name="Evans L.H."/>
            <person name="Alamgir A."/>
            <person name="Owens N."/>
            <person name="Weber N.D."/>
            <person name="Virtaneva K."/>
            <person name="Barbian K."/>
            <person name="Babar A."/>
            <person name="Rosenke K."/>
        </authorList>
    </citation>
    <scope>NUCLEOTIDE SEQUENCE [LARGE SCALE GENOMIC DNA]</scope>
    <source>
        <strain evidence="9">S5</strain>
        <strain evidence="12">S5(T) (JCM 30642 \VKM B-2941)</strain>
    </source>
</reference>
<dbReference type="OrthoDB" id="14749at2157"/>
<dbReference type="Proteomes" id="UP000187822">
    <property type="component" value="Chromosome I"/>
</dbReference>
<dbReference type="PANTHER" id="PTHR11352:SF0">
    <property type="entry name" value="PROLIFERATING CELL NUCLEAR ANTIGEN"/>
    <property type="match status" value="1"/>
</dbReference>
<evidence type="ECO:0000313" key="9">
    <source>
        <dbReference type="EMBL" id="SIM42387.1"/>
    </source>
</evidence>
<dbReference type="Pfam" id="PF00705">
    <property type="entry name" value="PCNA_N"/>
    <property type="match status" value="1"/>
</dbReference>
<dbReference type="NCBIfam" id="NF002222">
    <property type="entry name" value="PRK01115.1-5"/>
    <property type="match status" value="1"/>
</dbReference>
<comment type="similarity">
    <text evidence="1 4 5">Belongs to the PCNA family.</text>
</comment>
<evidence type="ECO:0000256" key="2">
    <source>
        <dbReference type="ARBA" id="ARBA00022705"/>
    </source>
</evidence>
<dbReference type="KEGG" id="cdiv:CPM_0408"/>
<evidence type="ECO:0000256" key="1">
    <source>
        <dbReference type="ARBA" id="ARBA00010462"/>
    </source>
</evidence>